<feature type="domain" description="Protein kinase" evidence="14">
    <location>
        <begin position="13"/>
        <end position="303"/>
    </location>
</feature>
<evidence type="ECO:0000256" key="8">
    <source>
        <dbReference type="ARBA" id="ARBA00047592"/>
    </source>
</evidence>
<dbReference type="EnsemblPlants" id="Pp3c25_5330V3.2">
    <property type="protein sequence ID" value="Pp3c25_5330V3.2"/>
    <property type="gene ID" value="Pp3c25_5330"/>
</dbReference>
<dbReference type="PANTHER" id="PTHR24055">
    <property type="entry name" value="MITOGEN-ACTIVATED PROTEIN KINASE"/>
    <property type="match status" value="1"/>
</dbReference>
<sequence>MSEDIDKHVLRKYHVGQKLGKGAYGIVWKAVDRRSNEVVALKKIFDAFQNSTDAQRTFREVMFLQEMNDHENIIKLLNVLKAENDRDLYLVFEYMETDLHAVIRANILEEIHKQFIMYQLFKALKFMHSGELLHRDIKPSNLLLDSECQVKVADFGLARSVAQLKEDAGNSPAVLTDYVATRWYRAPEILLGSTQYTFGVDMWSSGCILGELLNGKPVFPGTSTMNQIEKILEVIGRPAPDDIAALQSPFAATMLDSMPIDPKPFLQVFPKASSEAEDLLRKLLHFNPFKRITAENALRHPYLAQFHNPIDEPICSRIIRIPIDDNTKLTISEYRERLYAEIVHRKKEIRKKLREKERLSRELSPGQRRPKPRSGGSASTNR</sequence>
<gene>
    <name evidence="15" type="ORF">PHYPA_029614</name>
</gene>
<dbReference type="PaxDb" id="3218-PP1S88_14V6.1"/>
<dbReference type="InParanoid" id="A9SKF6"/>
<dbReference type="InterPro" id="IPR050117">
    <property type="entry name" value="MAPK"/>
</dbReference>
<dbReference type="PROSITE" id="PS50011">
    <property type="entry name" value="PROTEIN_KINASE_DOM"/>
    <property type="match status" value="1"/>
</dbReference>
<dbReference type="HOGENOM" id="CLU_1672227_0_0_1"/>
<dbReference type="EC" id="2.7.11.24" evidence="2 12"/>
<accession>A9SKF6</accession>
<reference evidence="15 17" key="2">
    <citation type="journal article" date="2018" name="Plant J.">
        <title>The Physcomitrella patens chromosome-scale assembly reveals moss genome structure and evolution.</title>
        <authorList>
            <person name="Lang D."/>
            <person name="Ullrich K.K."/>
            <person name="Murat F."/>
            <person name="Fuchs J."/>
            <person name="Jenkins J."/>
            <person name="Haas F.B."/>
            <person name="Piednoel M."/>
            <person name="Gundlach H."/>
            <person name="Van Bel M."/>
            <person name="Meyberg R."/>
            <person name="Vives C."/>
            <person name="Morata J."/>
            <person name="Symeonidi A."/>
            <person name="Hiss M."/>
            <person name="Muchero W."/>
            <person name="Kamisugi Y."/>
            <person name="Saleh O."/>
            <person name="Blanc G."/>
            <person name="Decker E.L."/>
            <person name="van Gessel N."/>
            <person name="Grimwood J."/>
            <person name="Hayes R.D."/>
            <person name="Graham S.W."/>
            <person name="Gunter L.E."/>
            <person name="McDaniel S.F."/>
            <person name="Hoernstein S.N.W."/>
            <person name="Larsson A."/>
            <person name="Li F.W."/>
            <person name="Perroud P.F."/>
            <person name="Phillips J."/>
            <person name="Ranjan P."/>
            <person name="Rokshar D.S."/>
            <person name="Rothfels C.J."/>
            <person name="Schneider L."/>
            <person name="Shu S."/>
            <person name="Stevenson D.W."/>
            <person name="Thummler F."/>
            <person name="Tillich M."/>
            <person name="Villarreal Aguilar J.C."/>
            <person name="Widiez T."/>
            <person name="Wong G.K."/>
            <person name="Wymore A."/>
            <person name="Zhang Y."/>
            <person name="Zimmer A.D."/>
            <person name="Quatrano R.S."/>
            <person name="Mayer K.F.X."/>
            <person name="Goodstein D."/>
            <person name="Casacuberta J.M."/>
            <person name="Vandepoele K."/>
            <person name="Reski R."/>
            <person name="Cuming A.C."/>
            <person name="Tuskan G.A."/>
            <person name="Maumus F."/>
            <person name="Salse J."/>
            <person name="Schmutz J."/>
            <person name="Rensing S.A."/>
        </authorList>
    </citation>
    <scope>NUCLEOTIDE SEQUENCE [LARGE SCALE GENOMIC DNA]</scope>
    <source>
        <strain evidence="16 17">cv. Gransden 2004</strain>
    </source>
</reference>
<keyword evidence="4 12" id="KW-0808">Transferase</keyword>
<dbReference type="PROSITE" id="PS00108">
    <property type="entry name" value="PROTEIN_KINASE_ST"/>
    <property type="match status" value="1"/>
</dbReference>
<dbReference type="GO" id="GO:0005634">
    <property type="term" value="C:nucleus"/>
    <property type="evidence" value="ECO:0000318"/>
    <property type="project" value="GO_Central"/>
</dbReference>
<dbReference type="InterPro" id="IPR000719">
    <property type="entry name" value="Prot_kinase_dom"/>
</dbReference>
<dbReference type="FunFam" id="1.10.510.10:FF:000238">
    <property type="entry name" value="Mitogen-activated protein kinase"/>
    <property type="match status" value="1"/>
</dbReference>
<dbReference type="EnsemblPlants" id="Pp3c25_5330V3.1">
    <property type="protein sequence ID" value="Pp3c25_5330V3.1"/>
    <property type="gene ID" value="Pp3c25_5330"/>
</dbReference>
<evidence type="ECO:0000313" key="15">
    <source>
        <dbReference type="EMBL" id="PNR27462.1"/>
    </source>
</evidence>
<feature type="region of interest" description="Disordered" evidence="13">
    <location>
        <begin position="354"/>
        <end position="382"/>
    </location>
</feature>
<dbReference type="GO" id="GO:0004707">
    <property type="term" value="F:MAP kinase activity"/>
    <property type="evidence" value="ECO:0007669"/>
    <property type="project" value="UniProtKB-EC"/>
</dbReference>
<evidence type="ECO:0000256" key="1">
    <source>
        <dbReference type="ARBA" id="ARBA00008832"/>
    </source>
</evidence>
<dbReference type="InterPro" id="IPR008271">
    <property type="entry name" value="Ser/Thr_kinase_AS"/>
</dbReference>
<evidence type="ECO:0000256" key="9">
    <source>
        <dbReference type="ARBA" id="ARBA00048312"/>
    </source>
</evidence>
<evidence type="ECO:0000256" key="11">
    <source>
        <dbReference type="RuleBase" id="RU000304"/>
    </source>
</evidence>
<dbReference type="SUPFAM" id="SSF56112">
    <property type="entry name" value="Protein kinase-like (PK-like)"/>
    <property type="match status" value="1"/>
</dbReference>
<dbReference type="Gramene" id="Pp3c25_5330V3.2">
    <property type="protein sequence ID" value="Pp3c25_5330V3.2"/>
    <property type="gene ID" value="Pp3c25_5330"/>
</dbReference>
<dbReference type="Gramene" id="Pp3c25_5330V3.1">
    <property type="protein sequence ID" value="Pp3c25_5330V3.1"/>
    <property type="gene ID" value="Pp3c25_5330"/>
</dbReference>
<dbReference type="FunFam" id="3.30.200.20:FF:000166">
    <property type="entry name" value="Mitogen-activated protein kinase"/>
    <property type="match status" value="1"/>
</dbReference>
<comment type="cofactor">
    <cofactor evidence="12">
        <name>Mg(2+)</name>
        <dbReference type="ChEBI" id="CHEBI:18420"/>
    </cofactor>
</comment>
<dbReference type="Proteomes" id="UP000006727">
    <property type="component" value="Chromosome 25"/>
</dbReference>
<keyword evidence="5 10" id="KW-0547">Nucleotide-binding</keyword>
<evidence type="ECO:0000256" key="2">
    <source>
        <dbReference type="ARBA" id="ARBA00012411"/>
    </source>
</evidence>
<evidence type="ECO:0000256" key="6">
    <source>
        <dbReference type="ARBA" id="ARBA00022777"/>
    </source>
</evidence>
<evidence type="ECO:0000256" key="13">
    <source>
        <dbReference type="SAM" id="MobiDB-lite"/>
    </source>
</evidence>
<dbReference type="SMART" id="SM00220">
    <property type="entry name" value="S_TKc"/>
    <property type="match status" value="1"/>
</dbReference>
<dbReference type="CDD" id="cd07852">
    <property type="entry name" value="STKc_MAPK15-like"/>
    <property type="match status" value="1"/>
</dbReference>
<keyword evidence="3 11" id="KW-0723">Serine/threonine-protein kinase</keyword>
<evidence type="ECO:0000256" key="3">
    <source>
        <dbReference type="ARBA" id="ARBA00022527"/>
    </source>
</evidence>
<keyword evidence="12" id="KW-0460">Magnesium</keyword>
<reference evidence="15 17" key="1">
    <citation type="journal article" date="2008" name="Science">
        <title>The Physcomitrella genome reveals evolutionary insights into the conquest of land by plants.</title>
        <authorList>
            <person name="Rensing S."/>
            <person name="Lang D."/>
            <person name="Zimmer A."/>
            <person name="Terry A."/>
            <person name="Salamov A."/>
            <person name="Shapiro H."/>
            <person name="Nishiyama T."/>
            <person name="Perroud P.-F."/>
            <person name="Lindquist E."/>
            <person name="Kamisugi Y."/>
            <person name="Tanahashi T."/>
            <person name="Sakakibara K."/>
            <person name="Fujita T."/>
            <person name="Oishi K."/>
            <person name="Shin-I T."/>
            <person name="Kuroki Y."/>
            <person name="Toyoda A."/>
            <person name="Suzuki Y."/>
            <person name="Hashimoto A."/>
            <person name="Yamaguchi K."/>
            <person name="Sugano A."/>
            <person name="Kohara Y."/>
            <person name="Fujiyama A."/>
            <person name="Anterola A."/>
            <person name="Aoki S."/>
            <person name="Ashton N."/>
            <person name="Barbazuk W.B."/>
            <person name="Barker E."/>
            <person name="Bennetzen J."/>
            <person name="Bezanilla M."/>
            <person name="Blankenship R."/>
            <person name="Cho S.H."/>
            <person name="Dutcher S."/>
            <person name="Estelle M."/>
            <person name="Fawcett J.A."/>
            <person name="Gundlach H."/>
            <person name="Hanada K."/>
            <person name="Heyl A."/>
            <person name="Hicks K.A."/>
            <person name="Hugh J."/>
            <person name="Lohr M."/>
            <person name="Mayer K."/>
            <person name="Melkozernov A."/>
            <person name="Murata T."/>
            <person name="Nelson D."/>
            <person name="Pils B."/>
            <person name="Prigge M."/>
            <person name="Reiss B."/>
            <person name="Renner T."/>
            <person name="Rombauts S."/>
            <person name="Rushton P."/>
            <person name="Sanderfoot A."/>
            <person name="Schween G."/>
            <person name="Shiu S.-H."/>
            <person name="Stueber K."/>
            <person name="Theodoulou F.L."/>
            <person name="Tu H."/>
            <person name="Van de Peer Y."/>
            <person name="Verrier P.J."/>
            <person name="Waters E."/>
            <person name="Wood A."/>
            <person name="Yang L."/>
            <person name="Cove D."/>
            <person name="Cuming A."/>
            <person name="Hasebe M."/>
            <person name="Lucas S."/>
            <person name="Mishler D.B."/>
            <person name="Reski R."/>
            <person name="Grigoriev I."/>
            <person name="Quatrano R.S."/>
            <person name="Boore J.L."/>
        </authorList>
    </citation>
    <scope>NUCLEOTIDE SEQUENCE [LARGE SCALE GENOMIC DNA]</scope>
    <source>
        <strain evidence="16 17">cv. Gransden 2004</strain>
    </source>
</reference>
<evidence type="ECO:0000313" key="16">
    <source>
        <dbReference type="EnsemblPlants" id="Pp3c25_5330V3.1"/>
    </source>
</evidence>
<comment type="similarity">
    <text evidence="1">Belongs to the protein kinase superfamily. CMGC Ser/Thr protein kinase family. MAP kinase subfamily.</text>
</comment>
<organism evidence="15">
    <name type="scientific">Physcomitrium patens</name>
    <name type="common">Spreading-leaved earth moss</name>
    <name type="synonym">Physcomitrella patens</name>
    <dbReference type="NCBI Taxonomy" id="3218"/>
    <lineage>
        <taxon>Eukaryota</taxon>
        <taxon>Viridiplantae</taxon>
        <taxon>Streptophyta</taxon>
        <taxon>Embryophyta</taxon>
        <taxon>Bryophyta</taxon>
        <taxon>Bryophytina</taxon>
        <taxon>Bryopsida</taxon>
        <taxon>Funariidae</taxon>
        <taxon>Funariales</taxon>
        <taxon>Funariaceae</taxon>
        <taxon>Physcomitrium</taxon>
    </lineage>
</organism>
<protein>
    <recommendedName>
        <fullName evidence="2 12">Mitogen-activated protein kinase</fullName>
        <ecNumber evidence="2 12">2.7.11.24</ecNumber>
    </recommendedName>
</protein>
<dbReference type="Pfam" id="PF00069">
    <property type="entry name" value="Pkinase"/>
    <property type="match status" value="1"/>
</dbReference>
<reference evidence="16" key="3">
    <citation type="submission" date="2020-12" db="UniProtKB">
        <authorList>
            <consortium name="EnsemblPlants"/>
        </authorList>
    </citation>
    <scope>IDENTIFICATION</scope>
</reference>
<dbReference type="PROSITE" id="PS01351">
    <property type="entry name" value="MAPK"/>
    <property type="match status" value="1"/>
</dbReference>
<evidence type="ECO:0000256" key="7">
    <source>
        <dbReference type="ARBA" id="ARBA00022840"/>
    </source>
</evidence>
<name>A9SKF6_PHYPA</name>
<keyword evidence="6 12" id="KW-0418">Kinase</keyword>
<dbReference type="GO" id="GO:0035556">
    <property type="term" value="P:intracellular signal transduction"/>
    <property type="evidence" value="ECO:0000318"/>
    <property type="project" value="GO_Central"/>
</dbReference>
<evidence type="ECO:0000259" key="14">
    <source>
        <dbReference type="PROSITE" id="PS50011"/>
    </source>
</evidence>
<evidence type="ECO:0000256" key="12">
    <source>
        <dbReference type="RuleBase" id="RU361165"/>
    </source>
</evidence>
<keyword evidence="7 10" id="KW-0067">ATP-binding</keyword>
<dbReference type="EMBL" id="ABEU02000025">
    <property type="protein sequence ID" value="PNR27462.1"/>
    <property type="molecule type" value="Genomic_DNA"/>
</dbReference>
<evidence type="ECO:0000256" key="5">
    <source>
        <dbReference type="ARBA" id="ARBA00022741"/>
    </source>
</evidence>
<dbReference type="GO" id="GO:0004674">
    <property type="term" value="F:protein serine/threonine kinase activity"/>
    <property type="evidence" value="ECO:0000318"/>
    <property type="project" value="GO_Central"/>
</dbReference>
<dbReference type="InterPro" id="IPR017441">
    <property type="entry name" value="Protein_kinase_ATP_BS"/>
</dbReference>
<dbReference type="GO" id="GO:0005737">
    <property type="term" value="C:cytoplasm"/>
    <property type="evidence" value="ECO:0000318"/>
    <property type="project" value="GO_Central"/>
</dbReference>
<evidence type="ECO:0000313" key="17">
    <source>
        <dbReference type="Proteomes" id="UP000006727"/>
    </source>
</evidence>
<dbReference type="InterPro" id="IPR003527">
    <property type="entry name" value="MAP_kinase_CS"/>
</dbReference>
<comment type="activity regulation">
    <text evidence="12">Activated by threonine and tyrosine phosphorylation.</text>
</comment>
<comment type="similarity">
    <text evidence="12">Belongs to the protein kinase superfamily. Ser/Thr protein kinase family. MAP kinase subfamily.</text>
</comment>
<comment type="catalytic activity">
    <reaction evidence="9">
        <text>L-seryl-[protein] + ATP = O-phospho-L-seryl-[protein] + ADP + H(+)</text>
        <dbReference type="Rhea" id="RHEA:17989"/>
        <dbReference type="Rhea" id="RHEA-COMP:9863"/>
        <dbReference type="Rhea" id="RHEA-COMP:11604"/>
        <dbReference type="ChEBI" id="CHEBI:15378"/>
        <dbReference type="ChEBI" id="CHEBI:29999"/>
        <dbReference type="ChEBI" id="CHEBI:30616"/>
        <dbReference type="ChEBI" id="CHEBI:83421"/>
        <dbReference type="ChEBI" id="CHEBI:456216"/>
        <dbReference type="EC" id="2.7.11.24"/>
    </reaction>
</comment>
<comment type="catalytic activity">
    <reaction evidence="8 12">
        <text>L-threonyl-[protein] + ATP = O-phospho-L-threonyl-[protein] + ADP + H(+)</text>
        <dbReference type="Rhea" id="RHEA:46608"/>
        <dbReference type="Rhea" id="RHEA-COMP:11060"/>
        <dbReference type="Rhea" id="RHEA-COMP:11605"/>
        <dbReference type="ChEBI" id="CHEBI:15378"/>
        <dbReference type="ChEBI" id="CHEBI:30013"/>
        <dbReference type="ChEBI" id="CHEBI:30616"/>
        <dbReference type="ChEBI" id="CHEBI:61977"/>
        <dbReference type="ChEBI" id="CHEBI:456216"/>
        <dbReference type="EC" id="2.7.11.24"/>
    </reaction>
</comment>
<keyword evidence="17" id="KW-1185">Reference proteome</keyword>
<dbReference type="InterPro" id="IPR011009">
    <property type="entry name" value="Kinase-like_dom_sf"/>
</dbReference>
<dbReference type="Gene3D" id="3.30.200.20">
    <property type="entry name" value="Phosphorylase Kinase, domain 1"/>
    <property type="match status" value="1"/>
</dbReference>
<evidence type="ECO:0000256" key="4">
    <source>
        <dbReference type="ARBA" id="ARBA00022679"/>
    </source>
</evidence>
<proteinExistence type="inferred from homology"/>
<evidence type="ECO:0000256" key="10">
    <source>
        <dbReference type="PROSITE-ProRule" id="PRU10141"/>
    </source>
</evidence>
<dbReference type="STRING" id="3218.A9SKF6"/>
<dbReference type="GO" id="GO:0005524">
    <property type="term" value="F:ATP binding"/>
    <property type="evidence" value="ECO:0007669"/>
    <property type="project" value="UniProtKB-UniRule"/>
</dbReference>
<dbReference type="Gene3D" id="1.10.510.10">
    <property type="entry name" value="Transferase(Phosphotransferase) domain 1"/>
    <property type="match status" value="1"/>
</dbReference>
<feature type="binding site" evidence="10">
    <location>
        <position position="42"/>
    </location>
    <ligand>
        <name>ATP</name>
        <dbReference type="ChEBI" id="CHEBI:30616"/>
    </ligand>
</feature>
<dbReference type="PROSITE" id="PS00107">
    <property type="entry name" value="PROTEIN_KINASE_ATP"/>
    <property type="match status" value="1"/>
</dbReference>
<dbReference type="AlphaFoldDB" id="A9SKF6"/>